<evidence type="ECO:0000256" key="2">
    <source>
        <dbReference type="ARBA" id="ARBA00022490"/>
    </source>
</evidence>
<organism evidence="10">
    <name type="scientific">marine sediment metagenome</name>
    <dbReference type="NCBI Taxonomy" id="412755"/>
    <lineage>
        <taxon>unclassified sequences</taxon>
        <taxon>metagenomes</taxon>
        <taxon>ecological metagenomes</taxon>
    </lineage>
</organism>
<comment type="function">
    <text evidence="6">Catalyzes the GTP-dependent phosphorylation of 5-hydroxy-L-lysine.</text>
</comment>
<dbReference type="SUPFAM" id="SSF56112">
    <property type="entry name" value="Protein kinase-like (PK-like)"/>
    <property type="match status" value="1"/>
</dbReference>
<evidence type="ECO:0000256" key="3">
    <source>
        <dbReference type="ARBA" id="ARBA00022679"/>
    </source>
</evidence>
<feature type="domain" description="Aminoglycoside phosphotransferase" evidence="9">
    <location>
        <begin position="15"/>
        <end position="131"/>
    </location>
</feature>
<keyword evidence="2" id="KW-0963">Cytoplasm</keyword>
<dbReference type="InterPro" id="IPR050249">
    <property type="entry name" value="Pseudomonas-type_ThrB"/>
</dbReference>
<dbReference type="EMBL" id="BARS01025331">
    <property type="protein sequence ID" value="GAG02927.1"/>
    <property type="molecule type" value="Genomic_DNA"/>
</dbReference>
<proteinExistence type="predicted"/>
<comment type="subcellular location">
    <subcellularLocation>
        <location evidence="1">Cytoplasm</location>
    </subcellularLocation>
</comment>
<name>X0UUN1_9ZZZZ</name>
<accession>X0UUN1</accession>
<evidence type="ECO:0000313" key="10">
    <source>
        <dbReference type="EMBL" id="GAG02927.1"/>
    </source>
</evidence>
<dbReference type="GO" id="GO:0005737">
    <property type="term" value="C:cytoplasm"/>
    <property type="evidence" value="ECO:0007669"/>
    <property type="project" value="UniProtKB-SubCell"/>
</dbReference>
<feature type="non-terminal residue" evidence="10">
    <location>
        <position position="191"/>
    </location>
</feature>
<dbReference type="Pfam" id="PF01636">
    <property type="entry name" value="APH"/>
    <property type="match status" value="1"/>
</dbReference>
<evidence type="ECO:0000256" key="5">
    <source>
        <dbReference type="ARBA" id="ARBA00036820"/>
    </source>
</evidence>
<dbReference type="GO" id="GO:0047992">
    <property type="term" value="F:hydroxylysine kinase activity"/>
    <property type="evidence" value="ECO:0007669"/>
    <property type="project" value="UniProtKB-EC"/>
</dbReference>
<reference evidence="10" key="1">
    <citation type="journal article" date="2014" name="Front. Microbiol.">
        <title>High frequency of phylogenetically diverse reductive dehalogenase-homologous genes in deep subseafloor sedimentary metagenomes.</title>
        <authorList>
            <person name="Kawai M."/>
            <person name="Futagami T."/>
            <person name="Toyoda A."/>
            <person name="Takaki Y."/>
            <person name="Nishi S."/>
            <person name="Hori S."/>
            <person name="Arai W."/>
            <person name="Tsubouchi T."/>
            <person name="Morono Y."/>
            <person name="Uchiyama I."/>
            <person name="Ito T."/>
            <person name="Fujiyama A."/>
            <person name="Inagaki F."/>
            <person name="Takami H."/>
        </authorList>
    </citation>
    <scope>NUCLEOTIDE SEQUENCE</scope>
    <source>
        <strain evidence="10">Expedition CK06-06</strain>
    </source>
</reference>
<dbReference type="EC" id="2.7.1.81" evidence="7"/>
<evidence type="ECO:0000256" key="6">
    <source>
        <dbReference type="ARBA" id="ARBA00037368"/>
    </source>
</evidence>
<evidence type="ECO:0000259" key="9">
    <source>
        <dbReference type="Pfam" id="PF01636"/>
    </source>
</evidence>
<dbReference type="AlphaFoldDB" id="X0UUN1"/>
<evidence type="ECO:0000256" key="4">
    <source>
        <dbReference type="ARBA" id="ARBA00022777"/>
    </source>
</evidence>
<evidence type="ECO:0000256" key="7">
    <source>
        <dbReference type="ARBA" id="ARBA00038873"/>
    </source>
</evidence>
<sequence>MADFDHPGAHRDFYWDLAKGLQIVKEYLALIPDAAFRKLIGKFTQDFEQYVTPLLPGLRKSVIHNDANDYNVIVGGNDDLYTRNQRVVGVIDFGDMVYSHTVGNLAIAVAYAILDKSDPLRTAAHMVKGYHRAYPLEEDEIASLYLMVCMRLCMSACIAAHQLKQRPDNDYLSISQMPIQRTLPVLAEIHP</sequence>
<evidence type="ECO:0000256" key="1">
    <source>
        <dbReference type="ARBA" id="ARBA00004496"/>
    </source>
</evidence>
<keyword evidence="4" id="KW-0418">Kinase</keyword>
<comment type="caution">
    <text evidence="10">The sequence shown here is derived from an EMBL/GenBank/DDBJ whole genome shotgun (WGS) entry which is preliminary data.</text>
</comment>
<dbReference type="PANTHER" id="PTHR21064">
    <property type="entry name" value="AMINOGLYCOSIDE PHOSPHOTRANSFERASE DOMAIN-CONTAINING PROTEIN-RELATED"/>
    <property type="match status" value="1"/>
</dbReference>
<comment type="catalytic activity">
    <reaction evidence="5">
        <text>(5R)-5-hydroxy-L-lysine + GTP = (5R)-5-phosphooxy-L-lysine + GDP + H(+)</text>
        <dbReference type="Rhea" id="RHEA:19049"/>
        <dbReference type="ChEBI" id="CHEBI:15378"/>
        <dbReference type="ChEBI" id="CHEBI:37565"/>
        <dbReference type="ChEBI" id="CHEBI:57882"/>
        <dbReference type="ChEBI" id="CHEBI:58189"/>
        <dbReference type="ChEBI" id="CHEBI:58357"/>
        <dbReference type="EC" id="2.7.1.81"/>
    </reaction>
</comment>
<dbReference type="InterPro" id="IPR002575">
    <property type="entry name" value="Aminoglycoside_PTrfase"/>
</dbReference>
<dbReference type="InterPro" id="IPR011009">
    <property type="entry name" value="Kinase-like_dom_sf"/>
</dbReference>
<dbReference type="PANTHER" id="PTHR21064:SF1">
    <property type="entry name" value="HYDROXYLYSINE KINASE"/>
    <property type="match status" value="1"/>
</dbReference>
<protein>
    <recommendedName>
        <fullName evidence="8">Hydroxylysine kinase</fullName>
        <ecNumber evidence="7">2.7.1.81</ecNumber>
    </recommendedName>
</protein>
<dbReference type="Gene3D" id="3.90.1200.10">
    <property type="match status" value="1"/>
</dbReference>
<gene>
    <name evidence="10" type="ORF">S01H1_40048</name>
</gene>
<evidence type="ECO:0000256" key="8">
    <source>
        <dbReference type="ARBA" id="ARBA00040505"/>
    </source>
</evidence>
<keyword evidence="3" id="KW-0808">Transferase</keyword>